<feature type="region of interest" description="Disordered" evidence="1">
    <location>
        <begin position="146"/>
        <end position="165"/>
    </location>
</feature>
<protein>
    <submittedName>
        <fullName evidence="2">Uncharacterized protein</fullName>
    </submittedName>
</protein>
<dbReference type="PaxDb" id="35128-Thaps8446"/>
<feature type="compositionally biased region" description="Polar residues" evidence="1">
    <location>
        <begin position="147"/>
        <end position="164"/>
    </location>
</feature>
<name>B8C9I2_THAPS</name>
<keyword evidence="3" id="KW-1185">Reference proteome</keyword>
<proteinExistence type="predicted"/>
<dbReference type="EMBL" id="CM000646">
    <property type="protein sequence ID" value="EED89862.1"/>
    <property type="molecule type" value="Genomic_DNA"/>
</dbReference>
<accession>B8C9I2</accession>
<evidence type="ECO:0000313" key="2">
    <source>
        <dbReference type="EMBL" id="EED89862.1"/>
    </source>
</evidence>
<dbReference type="KEGG" id="tps:THAPSDRAFT_8446"/>
<dbReference type="AlphaFoldDB" id="B8C9I2"/>
<dbReference type="Proteomes" id="UP000001449">
    <property type="component" value="Chromosome 10"/>
</dbReference>
<evidence type="ECO:0000256" key="1">
    <source>
        <dbReference type="SAM" id="MobiDB-lite"/>
    </source>
</evidence>
<dbReference type="HOGENOM" id="CLU_652995_0_0_1"/>
<gene>
    <name evidence="2" type="ORF">THAPSDRAFT_8446</name>
</gene>
<dbReference type="InParanoid" id="B8C9I2"/>
<organism evidence="2 3">
    <name type="scientific">Thalassiosira pseudonana</name>
    <name type="common">Marine diatom</name>
    <name type="synonym">Cyclotella nana</name>
    <dbReference type="NCBI Taxonomy" id="35128"/>
    <lineage>
        <taxon>Eukaryota</taxon>
        <taxon>Sar</taxon>
        <taxon>Stramenopiles</taxon>
        <taxon>Ochrophyta</taxon>
        <taxon>Bacillariophyta</taxon>
        <taxon>Coscinodiscophyceae</taxon>
        <taxon>Thalassiosirophycidae</taxon>
        <taxon>Thalassiosirales</taxon>
        <taxon>Thalassiosiraceae</taxon>
        <taxon>Thalassiosira</taxon>
    </lineage>
</organism>
<sequence length="421" mass="46779">MYCFVVHALRPAALALDDDVRNECIPDLIDQIDAIESAYSETNSGKSDNKGWTNVFCRLASGRRYQGKLQRLVQELFPQLTEELQLASMKAAERDVIERVIRLDLIDAISTKKLCDDNDTEDRTDWTARRISATWKALDRFYPASEPATSSSNGEAYNDNTECPSLSGKRAEESCISYLQKMHSDHTILQNVYVNTRRTSFSSKSSSAIAKGQSMPKYKPPKSHKSGLAIIWTDGGDGCRHRLCSELDAIVLSTAFNNDEIDSDTKQHIHSVWEAKRTISPSTLYDILTKKLGAVEALLDDESAELIYEEDAGMRSVQFAPTEGHPSSQRLTFGVFGTELLAPPNAADSIRSIAGSNVVSSDLREVVRAIERGCDNNAFAVEVDITQALKIVESLKRVVEEKQSENRVQIVMSVDEAVDFL</sequence>
<reference evidence="2 3" key="1">
    <citation type="journal article" date="2004" name="Science">
        <title>The genome of the diatom Thalassiosira pseudonana: ecology, evolution, and metabolism.</title>
        <authorList>
            <person name="Armbrust E.V."/>
            <person name="Berges J.A."/>
            <person name="Bowler C."/>
            <person name="Green B.R."/>
            <person name="Martinez D."/>
            <person name="Putnam N.H."/>
            <person name="Zhou S."/>
            <person name="Allen A.E."/>
            <person name="Apt K.E."/>
            <person name="Bechner M."/>
            <person name="Brzezinski M.A."/>
            <person name="Chaal B.K."/>
            <person name="Chiovitti A."/>
            <person name="Davis A.K."/>
            <person name="Demarest M.S."/>
            <person name="Detter J.C."/>
            <person name="Glavina T."/>
            <person name="Goodstein D."/>
            <person name="Hadi M.Z."/>
            <person name="Hellsten U."/>
            <person name="Hildebrand M."/>
            <person name="Jenkins B.D."/>
            <person name="Jurka J."/>
            <person name="Kapitonov V.V."/>
            <person name="Kroger N."/>
            <person name="Lau W.W."/>
            <person name="Lane T.W."/>
            <person name="Larimer F.W."/>
            <person name="Lippmeier J.C."/>
            <person name="Lucas S."/>
            <person name="Medina M."/>
            <person name="Montsant A."/>
            <person name="Obornik M."/>
            <person name="Parker M.S."/>
            <person name="Palenik B."/>
            <person name="Pazour G.J."/>
            <person name="Richardson P.M."/>
            <person name="Rynearson T.A."/>
            <person name="Saito M.A."/>
            <person name="Schwartz D.C."/>
            <person name="Thamatrakoln K."/>
            <person name="Valentin K."/>
            <person name="Vardi A."/>
            <person name="Wilkerson F.P."/>
            <person name="Rokhsar D.S."/>
        </authorList>
    </citation>
    <scope>NUCLEOTIDE SEQUENCE [LARGE SCALE GENOMIC DNA]</scope>
    <source>
        <strain evidence="2 3">CCMP1335</strain>
    </source>
</reference>
<reference evidence="2 3" key="2">
    <citation type="journal article" date="2008" name="Nature">
        <title>The Phaeodactylum genome reveals the evolutionary history of diatom genomes.</title>
        <authorList>
            <person name="Bowler C."/>
            <person name="Allen A.E."/>
            <person name="Badger J.H."/>
            <person name="Grimwood J."/>
            <person name="Jabbari K."/>
            <person name="Kuo A."/>
            <person name="Maheswari U."/>
            <person name="Martens C."/>
            <person name="Maumus F."/>
            <person name="Otillar R.P."/>
            <person name="Rayko E."/>
            <person name="Salamov A."/>
            <person name="Vandepoele K."/>
            <person name="Beszteri B."/>
            <person name="Gruber A."/>
            <person name="Heijde M."/>
            <person name="Katinka M."/>
            <person name="Mock T."/>
            <person name="Valentin K."/>
            <person name="Verret F."/>
            <person name="Berges J.A."/>
            <person name="Brownlee C."/>
            <person name="Cadoret J.P."/>
            <person name="Chiovitti A."/>
            <person name="Choi C.J."/>
            <person name="Coesel S."/>
            <person name="De Martino A."/>
            <person name="Detter J.C."/>
            <person name="Durkin C."/>
            <person name="Falciatore A."/>
            <person name="Fournet J."/>
            <person name="Haruta M."/>
            <person name="Huysman M.J."/>
            <person name="Jenkins B.D."/>
            <person name="Jiroutova K."/>
            <person name="Jorgensen R.E."/>
            <person name="Joubert Y."/>
            <person name="Kaplan A."/>
            <person name="Kroger N."/>
            <person name="Kroth P.G."/>
            <person name="La Roche J."/>
            <person name="Lindquist E."/>
            <person name="Lommer M."/>
            <person name="Martin-Jezequel V."/>
            <person name="Lopez P.J."/>
            <person name="Lucas S."/>
            <person name="Mangogna M."/>
            <person name="McGinnis K."/>
            <person name="Medlin L.K."/>
            <person name="Montsant A."/>
            <person name="Oudot-Le Secq M.P."/>
            <person name="Napoli C."/>
            <person name="Obornik M."/>
            <person name="Parker M.S."/>
            <person name="Petit J.L."/>
            <person name="Porcel B.M."/>
            <person name="Poulsen N."/>
            <person name="Robison M."/>
            <person name="Rychlewski L."/>
            <person name="Rynearson T.A."/>
            <person name="Schmutz J."/>
            <person name="Shapiro H."/>
            <person name="Siaut M."/>
            <person name="Stanley M."/>
            <person name="Sussman M.R."/>
            <person name="Taylor A.R."/>
            <person name="Vardi A."/>
            <person name="von Dassow P."/>
            <person name="Vyverman W."/>
            <person name="Willis A."/>
            <person name="Wyrwicz L.S."/>
            <person name="Rokhsar D.S."/>
            <person name="Weissenbach J."/>
            <person name="Armbrust E.V."/>
            <person name="Green B.R."/>
            <person name="Van de Peer Y."/>
            <person name="Grigoriev I.V."/>
        </authorList>
    </citation>
    <scope>NUCLEOTIDE SEQUENCE [LARGE SCALE GENOMIC DNA]</scope>
    <source>
        <strain evidence="2 3">CCMP1335</strain>
    </source>
</reference>
<dbReference type="RefSeq" id="XP_002292666.1">
    <property type="nucleotide sequence ID" value="XM_002292630.1"/>
</dbReference>
<dbReference type="GeneID" id="7446855"/>
<evidence type="ECO:0000313" key="3">
    <source>
        <dbReference type="Proteomes" id="UP000001449"/>
    </source>
</evidence>